<dbReference type="InterPro" id="IPR035959">
    <property type="entry name" value="RutC-like_sf"/>
</dbReference>
<evidence type="ECO:0000256" key="2">
    <source>
        <dbReference type="PIRSR" id="PIRSR005965-1"/>
    </source>
</evidence>
<dbReference type="EMBL" id="VYDO01000136">
    <property type="protein sequence ID" value="MYG38193.1"/>
    <property type="molecule type" value="Genomic_DNA"/>
</dbReference>
<dbReference type="PIRSF" id="PIRSF005965">
    <property type="entry name" value="Chor_mut_AroH"/>
    <property type="match status" value="1"/>
</dbReference>
<protein>
    <recommendedName>
        <fullName evidence="1 3">chorismate mutase</fullName>
        <ecNumber evidence="1 3">5.4.99.5</ecNumber>
    </recommendedName>
</protein>
<accession>A0A6B1FB95</accession>
<keyword evidence="2 3" id="KW-0057">Aromatic amino acid biosynthesis</keyword>
<organism evidence="4">
    <name type="scientific">Synechococcus sp. SB0676_bin_10</name>
    <dbReference type="NCBI Taxonomy" id="2604869"/>
    <lineage>
        <taxon>Bacteria</taxon>
        <taxon>Bacillati</taxon>
        <taxon>Cyanobacteriota</taxon>
        <taxon>Cyanophyceae</taxon>
        <taxon>Synechococcales</taxon>
        <taxon>Synechococcaceae</taxon>
        <taxon>Synechococcus</taxon>
    </lineage>
</organism>
<sequence>MAAPSMTDPSFSPDQLVAWRGATTATENTASAIDQAVSELLDALVRRNQLQPHHLISMVFSVTADLDALFPASVARRRPGWQAVALLDTQQMHVPGDLSHCIRLFAHGWLPRGRVPEHPYLRGAVSLRPDRQ</sequence>
<dbReference type="PROSITE" id="PS51167">
    <property type="entry name" value="CHORISMATE_MUT_1"/>
    <property type="match status" value="1"/>
</dbReference>
<feature type="binding site" evidence="2">
    <location>
        <position position="103"/>
    </location>
    <ligand>
        <name>prephenate</name>
        <dbReference type="ChEBI" id="CHEBI:29934"/>
    </ligand>
</feature>
<proteinExistence type="predicted"/>
<comment type="caution">
    <text evidence="4">The sequence shown here is derived from an EMBL/GenBank/DDBJ whole genome shotgun (WGS) entry which is preliminary data.</text>
</comment>
<dbReference type="PANTHER" id="PTHR21164:SF0">
    <property type="entry name" value="CHORISMATE MUTASE AROH"/>
    <property type="match status" value="1"/>
</dbReference>
<dbReference type="Gene3D" id="3.30.1330.40">
    <property type="entry name" value="RutC-like"/>
    <property type="match status" value="1"/>
</dbReference>
<dbReference type="GO" id="GO:0008652">
    <property type="term" value="P:amino acid biosynthetic process"/>
    <property type="evidence" value="ECO:0007669"/>
    <property type="project" value="UniProtKB-UniRule"/>
</dbReference>
<dbReference type="NCBIfam" id="TIGR01796">
    <property type="entry name" value="CM_mono_aroH"/>
    <property type="match status" value="1"/>
</dbReference>
<name>A0A6B1FB95_9SYNE</name>
<gene>
    <name evidence="4" type="primary">aroH</name>
    <name evidence="4" type="ORF">F4162_04170</name>
</gene>
<evidence type="ECO:0000256" key="3">
    <source>
        <dbReference type="PROSITE-ProRule" id="PRU00514"/>
    </source>
</evidence>
<dbReference type="Pfam" id="PF07736">
    <property type="entry name" value="CM_1"/>
    <property type="match status" value="1"/>
</dbReference>
<feature type="binding site" evidence="2">
    <location>
        <position position="120"/>
    </location>
    <ligand>
        <name>prephenate</name>
        <dbReference type="ChEBI" id="CHEBI:29934"/>
    </ligand>
</feature>
<reference evidence="4" key="1">
    <citation type="submission" date="2019-09" db="EMBL/GenBank/DDBJ databases">
        <title>Characterisation of the sponge microbiome using genome-centric metagenomics.</title>
        <authorList>
            <person name="Engelberts J.P."/>
            <person name="Robbins S.J."/>
            <person name="De Goeij J.M."/>
            <person name="Aranda M."/>
            <person name="Bell S.C."/>
            <person name="Webster N.S."/>
        </authorList>
    </citation>
    <scope>NUCLEOTIDE SEQUENCE</scope>
    <source>
        <strain evidence="4">SB0676_bin_10</strain>
    </source>
</reference>
<dbReference type="GO" id="GO:0046417">
    <property type="term" value="P:chorismate metabolic process"/>
    <property type="evidence" value="ECO:0007669"/>
    <property type="project" value="TreeGrafter"/>
</dbReference>
<dbReference type="PANTHER" id="PTHR21164">
    <property type="entry name" value="CHORISMATE MUTASE"/>
    <property type="match status" value="1"/>
</dbReference>
<dbReference type="GO" id="GO:0009073">
    <property type="term" value="P:aromatic amino acid family biosynthetic process"/>
    <property type="evidence" value="ECO:0007669"/>
    <property type="project" value="UniProtKB-UniRule"/>
</dbReference>
<feature type="binding site" evidence="2">
    <location>
        <position position="20"/>
    </location>
    <ligand>
        <name>prephenate</name>
        <dbReference type="ChEBI" id="CHEBI:29934"/>
    </ligand>
</feature>
<dbReference type="UniPathway" id="UPA00120">
    <property type="reaction ID" value="UER00203"/>
</dbReference>
<dbReference type="CDD" id="cd02185">
    <property type="entry name" value="AroH"/>
    <property type="match status" value="1"/>
</dbReference>
<dbReference type="SUPFAM" id="SSF55298">
    <property type="entry name" value="YjgF-like"/>
    <property type="match status" value="1"/>
</dbReference>
<dbReference type="AlphaFoldDB" id="A0A6B1FB95"/>
<keyword evidence="2 3" id="KW-0028">Amino-acid biosynthesis</keyword>
<evidence type="ECO:0000256" key="1">
    <source>
        <dbReference type="NCBIfam" id="TIGR01796"/>
    </source>
</evidence>
<dbReference type="GO" id="GO:0004106">
    <property type="term" value="F:chorismate mutase activity"/>
    <property type="evidence" value="ECO:0007669"/>
    <property type="project" value="UniProtKB-UniRule"/>
</dbReference>
<comment type="catalytic activity">
    <reaction evidence="3">
        <text>chorismate = prephenate</text>
        <dbReference type="Rhea" id="RHEA:13897"/>
        <dbReference type="ChEBI" id="CHEBI:29748"/>
        <dbReference type="ChEBI" id="CHEBI:29934"/>
        <dbReference type="EC" id="5.4.99.5"/>
    </reaction>
</comment>
<evidence type="ECO:0000313" key="4">
    <source>
        <dbReference type="EMBL" id="MYG38193.1"/>
    </source>
</evidence>
<keyword evidence="3 4" id="KW-0413">Isomerase</keyword>
<dbReference type="InterPro" id="IPR008243">
    <property type="entry name" value="Chorismate_mutase_AroH"/>
</dbReference>
<dbReference type="EC" id="5.4.99.5" evidence="1 3"/>